<dbReference type="GO" id="GO:0015031">
    <property type="term" value="P:protein transport"/>
    <property type="evidence" value="ECO:0007669"/>
    <property type="project" value="UniProtKB-KW"/>
</dbReference>
<name>A0AAJ4UXR9_9BACT</name>
<organism evidence="12 13">
    <name type="scientific">Caminibacter pacificus</name>
    <dbReference type="NCBI Taxonomy" id="1424653"/>
    <lineage>
        <taxon>Bacteria</taxon>
        <taxon>Pseudomonadati</taxon>
        <taxon>Campylobacterota</taxon>
        <taxon>Epsilonproteobacteria</taxon>
        <taxon>Nautiliales</taxon>
        <taxon>Nautiliaceae</taxon>
        <taxon>Caminibacter</taxon>
    </lineage>
</organism>
<dbReference type="PANTHER" id="PTHR34982">
    <property type="entry name" value="YOP PROTEINS TRANSLOCATION PROTEIN L"/>
    <property type="match status" value="1"/>
</dbReference>
<keyword evidence="4" id="KW-0813">Transport</keyword>
<feature type="coiled-coil region" evidence="8">
    <location>
        <begin position="65"/>
        <end position="162"/>
    </location>
</feature>
<dbReference type="RefSeq" id="WP_123352208.1">
    <property type="nucleotide sequence ID" value="NZ_CP027432.2"/>
</dbReference>
<evidence type="ECO:0000313" key="12">
    <source>
        <dbReference type="EMBL" id="ROR39816.1"/>
    </source>
</evidence>
<dbReference type="InterPro" id="IPR051472">
    <property type="entry name" value="T3SS_Stator/FliH"/>
</dbReference>
<reference evidence="12 13" key="2">
    <citation type="submission" date="2018-11" db="EMBL/GenBank/DDBJ databases">
        <title>Genomic Encyclopedia of Type Strains, Phase IV (KMG-IV): sequencing the most valuable type-strain genomes for metagenomic binning, comparative biology and taxonomic classification.</title>
        <authorList>
            <person name="Goeker M."/>
        </authorList>
    </citation>
    <scope>NUCLEOTIDE SEQUENCE [LARGE SCALE GENOMIC DNA]</scope>
    <source>
        <strain evidence="12 13">DSM 27783</strain>
    </source>
</reference>
<dbReference type="Pfam" id="PF02108">
    <property type="entry name" value="FliH"/>
    <property type="match status" value="1"/>
</dbReference>
<evidence type="ECO:0000256" key="2">
    <source>
        <dbReference type="ARBA" id="ARBA00006602"/>
    </source>
</evidence>
<comment type="function">
    <text evidence="1">Needed for flagellar regrowth and assembly.</text>
</comment>
<evidence type="ECO:0000259" key="10">
    <source>
        <dbReference type="Pfam" id="PF02108"/>
    </source>
</evidence>
<protein>
    <recommendedName>
        <fullName evidence="3">Flagellar assembly protein FliH</fullName>
    </recommendedName>
</protein>
<keyword evidence="7" id="KW-1006">Bacterial flagellum protein export</keyword>
<evidence type="ECO:0000256" key="3">
    <source>
        <dbReference type="ARBA" id="ARBA00016507"/>
    </source>
</evidence>
<dbReference type="NCBIfam" id="NF005196">
    <property type="entry name" value="PRK06669.1-1"/>
    <property type="match status" value="1"/>
</dbReference>
<dbReference type="Proteomes" id="UP000272781">
    <property type="component" value="Unassembled WGS sequence"/>
</dbReference>
<keyword evidence="12" id="KW-0966">Cell projection</keyword>
<reference evidence="11" key="3">
    <citation type="submission" date="2019-06" db="EMBL/GenBank/DDBJ databases">
        <title>A comparative analysis of the Nautiliaceae.</title>
        <authorList>
            <person name="Grosche A."/>
            <person name="Smedile F."/>
            <person name="Vetriani C."/>
        </authorList>
    </citation>
    <scope>NUCLEOTIDE SEQUENCE</scope>
    <source>
        <strain evidence="11">TB6</strain>
    </source>
</reference>
<reference evidence="14" key="1">
    <citation type="submission" date="2018-03" db="EMBL/GenBank/DDBJ databases">
        <title>A comparative analysis of the Nautiliaceae.</title>
        <authorList>
            <person name="Grosche A."/>
            <person name="Smedile F."/>
            <person name="Vetriani C."/>
        </authorList>
    </citation>
    <scope>NUCLEOTIDE SEQUENCE [LARGE SCALE GENOMIC DNA]</scope>
    <source>
        <strain evidence="14">TB6</strain>
    </source>
</reference>
<dbReference type="GO" id="GO:0005829">
    <property type="term" value="C:cytosol"/>
    <property type="evidence" value="ECO:0007669"/>
    <property type="project" value="TreeGrafter"/>
</dbReference>
<sequence length="257" mass="29313">MSRIVNGGKSDRHIVKPYQFKSLDDVKNEDNEFKKVDFSAETKKPQEENDPSVTQNSPAPDSEVVERLLEKIEELSNNIIKSQMEFEKEIKNCYNKCEEEKQKIYNEVYEKAKQEAKAECEAMLNETKKLYEDSIAKLQEVNKKFEEQINNLEKELTSVALDMAKEIIQKELSKDSNSVAHALAKSLMEDLKEASKITLKVNPKNAEFLKGKFDNIEIIPDEAVKEGGVVILSDIGNIDGNIHERFKALKEAIEGNE</sequence>
<evidence type="ECO:0000313" key="14">
    <source>
        <dbReference type="Proteomes" id="UP000298805"/>
    </source>
</evidence>
<evidence type="ECO:0000256" key="1">
    <source>
        <dbReference type="ARBA" id="ARBA00003041"/>
    </source>
</evidence>
<keyword evidence="14" id="KW-1185">Reference proteome</keyword>
<evidence type="ECO:0000256" key="9">
    <source>
        <dbReference type="SAM" id="MobiDB-lite"/>
    </source>
</evidence>
<dbReference type="InterPro" id="IPR018035">
    <property type="entry name" value="Flagellar_FliH/T3SS_HrpE"/>
</dbReference>
<dbReference type="AlphaFoldDB" id="A0AAJ4UXR9"/>
<dbReference type="GO" id="GO:0044781">
    <property type="term" value="P:bacterial-type flagellum organization"/>
    <property type="evidence" value="ECO:0007669"/>
    <property type="project" value="UniProtKB-KW"/>
</dbReference>
<evidence type="ECO:0000256" key="8">
    <source>
        <dbReference type="SAM" id="Coils"/>
    </source>
</evidence>
<feature type="compositionally biased region" description="Basic and acidic residues" evidence="9">
    <location>
        <begin position="34"/>
        <end position="47"/>
    </location>
</feature>
<comment type="similarity">
    <text evidence="2">Belongs to the FliH family.</text>
</comment>
<keyword evidence="5" id="KW-1005">Bacterial flagellum biogenesis</keyword>
<feature type="domain" description="Flagellar assembly protein FliH/Type III secretion system HrpE" evidence="10">
    <location>
        <begin position="128"/>
        <end position="248"/>
    </location>
</feature>
<dbReference type="PANTHER" id="PTHR34982:SF1">
    <property type="entry name" value="FLAGELLAR ASSEMBLY PROTEIN FLIH"/>
    <property type="match status" value="1"/>
</dbReference>
<evidence type="ECO:0000313" key="13">
    <source>
        <dbReference type="Proteomes" id="UP000272781"/>
    </source>
</evidence>
<evidence type="ECO:0000256" key="4">
    <source>
        <dbReference type="ARBA" id="ARBA00022448"/>
    </source>
</evidence>
<evidence type="ECO:0000256" key="5">
    <source>
        <dbReference type="ARBA" id="ARBA00022795"/>
    </source>
</evidence>
<evidence type="ECO:0000313" key="11">
    <source>
        <dbReference type="EMBL" id="QCI27998.1"/>
    </source>
</evidence>
<keyword evidence="6" id="KW-0653">Protein transport</keyword>
<evidence type="ECO:0000256" key="6">
    <source>
        <dbReference type="ARBA" id="ARBA00022927"/>
    </source>
</evidence>
<evidence type="ECO:0000256" key="7">
    <source>
        <dbReference type="ARBA" id="ARBA00023225"/>
    </source>
</evidence>
<keyword evidence="12" id="KW-0969">Cilium</keyword>
<keyword evidence="12" id="KW-0282">Flagellum</keyword>
<keyword evidence="8" id="KW-0175">Coiled coil</keyword>
<feature type="region of interest" description="Disordered" evidence="9">
    <location>
        <begin position="34"/>
        <end position="62"/>
    </location>
</feature>
<dbReference type="EMBL" id="RJVK01000002">
    <property type="protein sequence ID" value="ROR39816.1"/>
    <property type="molecule type" value="Genomic_DNA"/>
</dbReference>
<dbReference type="EMBL" id="CP027432">
    <property type="protein sequence ID" value="QCI27998.1"/>
    <property type="molecule type" value="Genomic_DNA"/>
</dbReference>
<gene>
    <name evidence="11" type="ORF">C6V80_03175</name>
    <name evidence="12" type="ORF">EDC58_0791</name>
</gene>
<proteinExistence type="inferred from homology"/>
<dbReference type="Proteomes" id="UP000298805">
    <property type="component" value="Chromosome"/>
</dbReference>
<accession>A0AAJ4UXR9</accession>